<evidence type="ECO:0000256" key="1">
    <source>
        <dbReference type="SAM" id="Coils"/>
    </source>
</evidence>
<protein>
    <recommendedName>
        <fullName evidence="4">DUF3945 domain-containing protein</fullName>
    </recommendedName>
</protein>
<accession>A0ABR8M858</accession>
<dbReference type="EMBL" id="JACXXP010000040">
    <property type="protein sequence ID" value="MBD3906775.1"/>
    <property type="molecule type" value="Genomic_DNA"/>
</dbReference>
<keyword evidence="1" id="KW-0175">Coiled coil</keyword>
<feature type="coiled-coil region" evidence="1">
    <location>
        <begin position="138"/>
        <end position="165"/>
    </location>
</feature>
<evidence type="ECO:0000313" key="2">
    <source>
        <dbReference type="EMBL" id="MBD3906775.1"/>
    </source>
</evidence>
<reference evidence="3" key="1">
    <citation type="submission" date="2023-07" db="EMBL/GenBank/DDBJ databases">
        <title>Description of novel Chryseobacterium sp. strain C-2.</title>
        <authorList>
            <person name="Saticioglu I.B."/>
        </authorList>
    </citation>
    <scope>NUCLEOTIDE SEQUENCE [LARGE SCALE GENOMIC DNA]</scope>
    <source>
        <strain evidence="3">C-2</strain>
    </source>
</reference>
<sequence length="561" mass="65292">MATELQDNKGDNEKLSWPEYKRLSDMWANELSNRTELSQGLTYTQIDEKQAYFFTLYELKQDELFQEIDLFENYEFMSDELKDLHEKWEGKIENGISYNECEKFQSECEAIGYTFDYYLDANPIYLRPINPDDQYLLRDLINSNNQNQNQNMENQKDKKEIVQELIKTLSPEEIELLILYTKSKAEEFDNFFADSSSYEKLEKYKELKSIADEDQVSLIEKIVNDNTYAQSGSDNQIQVDNFLNIVHEIYNEEKMDYYLSAIPDILDGIEISPKQKEILISEGSVSIASPKHDDELLVSFSITEYGNIKAHYPHGEEKLLRISENVNQNRSLPKLEIGKLAIVNHEADYFKGQIESINGDKVILKSLVGEIKEFHKDEIYQFFPGQKYDRSEIKFLFKVKPAGINFSDLNKGDITRLMRGELTNTVFKGVSDKEGQKTEYFFKMRPEYSSKENKLTLKPYWKNKQDNMPTMAFGTVLNENQIKDAADGKAIIVDGISKEEKPFTVKVHYDKDLNTFIADKFINKNELNELVNKEAIKSYKIDGRIDFSKNDDITQNKGPKI</sequence>
<proteinExistence type="predicted"/>
<evidence type="ECO:0000313" key="3">
    <source>
        <dbReference type="Proteomes" id="UP000603715"/>
    </source>
</evidence>
<comment type="caution">
    <text evidence="2">The sequence shown here is derived from an EMBL/GenBank/DDBJ whole genome shotgun (WGS) entry which is preliminary data.</text>
</comment>
<gene>
    <name evidence="2" type="ORF">IEW27_19505</name>
</gene>
<organism evidence="2 3">
    <name type="scientific">Chryseobacterium muglaense</name>
    <dbReference type="NCBI Taxonomy" id="2893752"/>
    <lineage>
        <taxon>Bacteria</taxon>
        <taxon>Pseudomonadati</taxon>
        <taxon>Bacteroidota</taxon>
        <taxon>Flavobacteriia</taxon>
        <taxon>Flavobacteriales</taxon>
        <taxon>Weeksellaceae</taxon>
        <taxon>Chryseobacterium group</taxon>
        <taxon>Chryseobacterium</taxon>
    </lineage>
</organism>
<name>A0ABR8M858_9FLAO</name>
<dbReference type="Proteomes" id="UP000603715">
    <property type="component" value="Unassembled WGS sequence"/>
</dbReference>
<evidence type="ECO:0008006" key="4">
    <source>
        <dbReference type="Google" id="ProtNLM"/>
    </source>
</evidence>
<dbReference type="RefSeq" id="WP_191181154.1">
    <property type="nucleotide sequence ID" value="NZ_JACXXP010000040.1"/>
</dbReference>
<keyword evidence="3" id="KW-1185">Reference proteome</keyword>